<evidence type="ECO:0000313" key="4">
    <source>
        <dbReference type="Proteomes" id="UP000014074"/>
    </source>
</evidence>
<evidence type="ECO:0000313" key="3">
    <source>
        <dbReference type="EMBL" id="EON96095.1"/>
    </source>
</evidence>
<dbReference type="Pfam" id="PF00226">
    <property type="entry name" value="DnaJ"/>
    <property type="match status" value="1"/>
</dbReference>
<feature type="region of interest" description="Disordered" evidence="1">
    <location>
        <begin position="110"/>
        <end position="318"/>
    </location>
</feature>
<dbReference type="PROSITE" id="PS50076">
    <property type="entry name" value="DNAJ_2"/>
    <property type="match status" value="1"/>
</dbReference>
<reference evidence="4" key="1">
    <citation type="journal article" date="2013" name="Genome Announc.">
        <title>Draft genome sequence of the ascomycete Phaeoacremonium aleophilum strain UCR-PA7, a causal agent of the esca disease complex in grapevines.</title>
        <authorList>
            <person name="Blanco-Ulate B."/>
            <person name="Rolshausen P."/>
            <person name="Cantu D."/>
        </authorList>
    </citation>
    <scope>NUCLEOTIDE SEQUENCE [LARGE SCALE GENOMIC DNA]</scope>
    <source>
        <strain evidence="4">UCR-PA7</strain>
    </source>
</reference>
<feature type="region of interest" description="Disordered" evidence="1">
    <location>
        <begin position="548"/>
        <end position="570"/>
    </location>
</feature>
<dbReference type="InterPro" id="IPR001623">
    <property type="entry name" value="DnaJ_domain"/>
</dbReference>
<dbReference type="SMART" id="SM00271">
    <property type="entry name" value="DnaJ"/>
    <property type="match status" value="1"/>
</dbReference>
<dbReference type="AlphaFoldDB" id="R8B9V7"/>
<feature type="compositionally biased region" description="Basic and acidic residues" evidence="1">
    <location>
        <begin position="152"/>
        <end position="257"/>
    </location>
</feature>
<feature type="compositionally biased region" description="Polar residues" evidence="1">
    <location>
        <begin position="552"/>
        <end position="570"/>
    </location>
</feature>
<feature type="compositionally biased region" description="Basic and acidic residues" evidence="1">
    <location>
        <begin position="290"/>
        <end position="318"/>
    </location>
</feature>
<dbReference type="InterPro" id="IPR050817">
    <property type="entry name" value="DjlA_DnaK_co-chaperone"/>
</dbReference>
<dbReference type="InterPro" id="IPR018253">
    <property type="entry name" value="DnaJ_domain_CS"/>
</dbReference>
<keyword evidence="4" id="KW-1185">Reference proteome</keyword>
<dbReference type="RefSeq" id="XP_007919108.1">
    <property type="nucleotide sequence ID" value="XM_007920917.1"/>
</dbReference>
<dbReference type="EMBL" id="KB933360">
    <property type="protein sequence ID" value="EON96095.1"/>
    <property type="molecule type" value="Genomic_DNA"/>
</dbReference>
<dbReference type="PANTHER" id="PTHR24074">
    <property type="entry name" value="CO-CHAPERONE PROTEIN DJLA"/>
    <property type="match status" value="1"/>
</dbReference>
<dbReference type="HOGENOM" id="CLU_519336_0_0_1"/>
<dbReference type="InterPro" id="IPR036869">
    <property type="entry name" value="J_dom_sf"/>
</dbReference>
<feature type="region of interest" description="Disordered" evidence="1">
    <location>
        <begin position="86"/>
        <end position="105"/>
    </location>
</feature>
<sequence length="570" mass="66212">MNAPLPPDPYKALGVDTSADPASIKTAYRKLVLRCHPDKVLDPALKAVKQEEFQKVQQAYEILGDEDKRREYDLEVKARRLREELYKNGPAAGTPPKKYYNVNIRTAEPPAASFSAPQPPPPTKAYNPYPQPHFSQSWESRDMPHRPSKQPAFEEKTARRAASYEKSKPREEDLKEERRRRKDEEREREREEYLKEKERERRKEERRERERKEEKERQRAEAERREKEIMKQEKKRQEREREKERDKARRREQEEKHRSKSKPAYVEPYSQSEDEIPVKSIKKSSSSSKKHAESPPRDKSSRKERDRSTPRVAREEKLQDTLAFAADYMDMARRKVSKVPSSPYGEPPVPNYASAYPDPETWTGPPRRGSHDAKYAAKGDPVIIDSGSPMHKGPDVISVSPRGEPPIPSLRKSYTSPPGTMAQPPSAAPPRIPTMHRAQTMQPEYARDRGPPQAPAAPLPDKYAKHSERRRRNSFDGYPEDDLPPRSSGHHRSSKAQPNVKVYYVDKEEPRVSSYDEYYPNSGSFPKVKVAQQYRPEQVYTAKRFTEDDVRYSNQPHSQAPYTQQYAHAY</sequence>
<dbReference type="GeneID" id="19329251"/>
<dbReference type="SUPFAM" id="SSF46565">
    <property type="entry name" value="Chaperone J-domain"/>
    <property type="match status" value="1"/>
</dbReference>
<dbReference type="Proteomes" id="UP000014074">
    <property type="component" value="Unassembled WGS sequence"/>
</dbReference>
<dbReference type="KEGG" id="tmn:UCRPA7_8404"/>
<protein>
    <recommendedName>
        <fullName evidence="2">J domain-containing protein</fullName>
    </recommendedName>
</protein>
<name>R8B9V7_PHAM7</name>
<dbReference type="eggNOG" id="KOG0713">
    <property type="taxonomic scope" value="Eukaryota"/>
</dbReference>
<proteinExistence type="predicted"/>
<dbReference type="CDD" id="cd06257">
    <property type="entry name" value="DnaJ"/>
    <property type="match status" value="1"/>
</dbReference>
<accession>R8B9V7</accession>
<feature type="domain" description="J" evidence="2">
    <location>
        <begin position="8"/>
        <end position="76"/>
    </location>
</feature>
<organism evidence="3 4">
    <name type="scientific">Phaeoacremonium minimum (strain UCR-PA7)</name>
    <name type="common">Esca disease fungus</name>
    <name type="synonym">Togninia minima</name>
    <dbReference type="NCBI Taxonomy" id="1286976"/>
    <lineage>
        <taxon>Eukaryota</taxon>
        <taxon>Fungi</taxon>
        <taxon>Dikarya</taxon>
        <taxon>Ascomycota</taxon>
        <taxon>Pezizomycotina</taxon>
        <taxon>Sordariomycetes</taxon>
        <taxon>Sordariomycetidae</taxon>
        <taxon>Togniniales</taxon>
        <taxon>Togniniaceae</taxon>
        <taxon>Phaeoacremonium</taxon>
    </lineage>
</organism>
<dbReference type="Gene3D" id="1.10.287.110">
    <property type="entry name" value="DnaJ domain"/>
    <property type="match status" value="1"/>
</dbReference>
<dbReference type="PRINTS" id="PR00625">
    <property type="entry name" value="JDOMAIN"/>
</dbReference>
<evidence type="ECO:0000256" key="1">
    <source>
        <dbReference type="SAM" id="MobiDB-lite"/>
    </source>
</evidence>
<evidence type="ECO:0000259" key="2">
    <source>
        <dbReference type="PROSITE" id="PS50076"/>
    </source>
</evidence>
<gene>
    <name evidence="3" type="ORF">UCRPA7_8404</name>
</gene>
<dbReference type="PROSITE" id="PS00636">
    <property type="entry name" value="DNAJ_1"/>
    <property type="match status" value="1"/>
</dbReference>
<dbReference type="OrthoDB" id="10250354at2759"/>
<feature type="region of interest" description="Disordered" evidence="1">
    <location>
        <begin position="338"/>
        <end position="505"/>
    </location>
</feature>